<reference evidence="1 2" key="1">
    <citation type="submission" date="2016-04" db="EMBL/GenBank/DDBJ databases">
        <title>Complete genome sequence of the haloalkaliphilic hydrocarbon-degrading bacterium Dietzia psychralcaliphila ILA-1T, isolated from a drain of a fish product-processing plant.</title>
        <authorList>
            <person name="Zhao J."/>
            <person name="Hu B."/>
            <person name="Geng S."/>
            <person name="Nie Y."/>
            <person name="Tang Y."/>
        </authorList>
    </citation>
    <scope>NUCLEOTIDE SEQUENCE [LARGE SCALE GENOMIC DNA]</scope>
    <source>
        <strain evidence="1 2">ILA-1</strain>
    </source>
</reference>
<name>A0AAD0JW51_9ACTN</name>
<organism evidence="1 2">
    <name type="scientific">Dietzia psychralcaliphila</name>
    <dbReference type="NCBI Taxonomy" id="139021"/>
    <lineage>
        <taxon>Bacteria</taxon>
        <taxon>Bacillati</taxon>
        <taxon>Actinomycetota</taxon>
        <taxon>Actinomycetes</taxon>
        <taxon>Mycobacteriales</taxon>
        <taxon>Dietziaceae</taxon>
        <taxon>Dietzia</taxon>
    </lineage>
</organism>
<dbReference type="RefSeq" id="WP_107746765.1">
    <property type="nucleotide sequence ID" value="NZ_CP015453.1"/>
</dbReference>
<proteinExistence type="predicted"/>
<dbReference type="Proteomes" id="UP000244903">
    <property type="component" value="Chromosome"/>
</dbReference>
<evidence type="ECO:0000313" key="2">
    <source>
        <dbReference type="Proteomes" id="UP000244903"/>
    </source>
</evidence>
<keyword evidence="2" id="KW-1185">Reference proteome</keyword>
<sequence length="60" mass="6625">MYAWLYRRLPGPTPLRILLVLVLLAAAFLLLMEVVFPAVESLMPYSDVSVDPVAAPRPAT</sequence>
<gene>
    <name evidence="1" type="ORF">A6048_15455</name>
</gene>
<dbReference type="KEGG" id="dpc:A6048_15455"/>
<evidence type="ECO:0000313" key="1">
    <source>
        <dbReference type="EMBL" id="AWH96653.1"/>
    </source>
</evidence>
<dbReference type="EMBL" id="CP015453">
    <property type="protein sequence ID" value="AWH96653.1"/>
    <property type="molecule type" value="Genomic_DNA"/>
</dbReference>
<protein>
    <submittedName>
        <fullName evidence="1">Uncharacterized protein</fullName>
    </submittedName>
</protein>
<accession>A0AAD0JW51</accession>
<dbReference type="AlphaFoldDB" id="A0AAD0JW51"/>